<keyword evidence="1 4" id="KW-0808">Transferase</keyword>
<organism evidence="4 5">
    <name type="scientific">Chryseobacterium manosquense</name>
    <dbReference type="NCBI Taxonomy" id="2754694"/>
    <lineage>
        <taxon>Bacteria</taxon>
        <taxon>Pseudomonadati</taxon>
        <taxon>Bacteroidota</taxon>
        <taxon>Flavobacteriia</taxon>
        <taxon>Flavobacteriales</taxon>
        <taxon>Weeksellaceae</taxon>
        <taxon>Chryseobacterium group</taxon>
        <taxon>Chryseobacterium</taxon>
    </lineage>
</organism>
<gene>
    <name evidence="4" type="ORF">H0S70_10745</name>
</gene>
<keyword evidence="2" id="KW-0012">Acyltransferase</keyword>
<accession>A0A7H1DV21</accession>
<reference evidence="4 5" key="1">
    <citation type="submission" date="2020-07" db="EMBL/GenBank/DDBJ databases">
        <title>Complete genome and description of Chryseobacterium manosquense strain Marseille-Q2069 sp. nov.</title>
        <authorList>
            <person name="Boxberger M."/>
        </authorList>
    </citation>
    <scope>NUCLEOTIDE SEQUENCE [LARGE SCALE GENOMIC DNA]</scope>
    <source>
        <strain evidence="4 5">Marseille-Q2069</strain>
    </source>
</reference>
<sequence>MNILKTNSENQDFVQLVKMLDEYLAFMDGEDHAFYDQFNKIDLLNHCVVLYEGENPVGCGAIKPYDEESAELKRMFVDPEFRGKGYASKIMETLESWAKDLGFGSMILETGIRQIDAINLYQKTYQPIENYGQYEGVATSVCFKKAL</sequence>
<feature type="domain" description="N-acetyltransferase" evidence="3">
    <location>
        <begin position="1"/>
        <end position="147"/>
    </location>
</feature>
<dbReference type="PANTHER" id="PTHR43877:SF2">
    <property type="entry name" value="AMINOALKYLPHOSPHONATE N-ACETYLTRANSFERASE-RELATED"/>
    <property type="match status" value="1"/>
</dbReference>
<keyword evidence="5" id="KW-1185">Reference proteome</keyword>
<dbReference type="InterPro" id="IPR000182">
    <property type="entry name" value="GNAT_dom"/>
</dbReference>
<dbReference type="CDD" id="cd04301">
    <property type="entry name" value="NAT_SF"/>
    <property type="match status" value="1"/>
</dbReference>
<evidence type="ECO:0000313" key="5">
    <source>
        <dbReference type="Proteomes" id="UP000516438"/>
    </source>
</evidence>
<dbReference type="PANTHER" id="PTHR43877">
    <property type="entry name" value="AMINOALKYLPHOSPHONATE N-ACETYLTRANSFERASE-RELATED-RELATED"/>
    <property type="match status" value="1"/>
</dbReference>
<dbReference type="AlphaFoldDB" id="A0A7H1DV21"/>
<dbReference type="RefSeq" id="WP_188320797.1">
    <property type="nucleotide sequence ID" value="NZ_CP060203.1"/>
</dbReference>
<evidence type="ECO:0000313" key="4">
    <source>
        <dbReference type="EMBL" id="QNS40829.1"/>
    </source>
</evidence>
<proteinExistence type="predicted"/>
<dbReference type="KEGG" id="cmaq:H0S70_10745"/>
<dbReference type="Gene3D" id="3.40.630.30">
    <property type="match status" value="1"/>
</dbReference>
<dbReference type="InterPro" id="IPR016181">
    <property type="entry name" value="Acyl_CoA_acyltransferase"/>
</dbReference>
<evidence type="ECO:0000256" key="1">
    <source>
        <dbReference type="ARBA" id="ARBA00022679"/>
    </source>
</evidence>
<dbReference type="Proteomes" id="UP000516438">
    <property type="component" value="Chromosome"/>
</dbReference>
<dbReference type="SUPFAM" id="SSF55729">
    <property type="entry name" value="Acyl-CoA N-acyltransferases (Nat)"/>
    <property type="match status" value="1"/>
</dbReference>
<dbReference type="Pfam" id="PF00583">
    <property type="entry name" value="Acetyltransf_1"/>
    <property type="match status" value="1"/>
</dbReference>
<dbReference type="InterPro" id="IPR050832">
    <property type="entry name" value="Bact_Acetyltransf"/>
</dbReference>
<name>A0A7H1DV21_9FLAO</name>
<protein>
    <submittedName>
        <fullName evidence="4">GNAT family N-acetyltransferase</fullName>
    </submittedName>
</protein>
<dbReference type="EMBL" id="CP060203">
    <property type="protein sequence ID" value="QNS40829.1"/>
    <property type="molecule type" value="Genomic_DNA"/>
</dbReference>
<dbReference type="GO" id="GO:0016747">
    <property type="term" value="F:acyltransferase activity, transferring groups other than amino-acyl groups"/>
    <property type="evidence" value="ECO:0007669"/>
    <property type="project" value="InterPro"/>
</dbReference>
<evidence type="ECO:0000259" key="3">
    <source>
        <dbReference type="PROSITE" id="PS51186"/>
    </source>
</evidence>
<dbReference type="PROSITE" id="PS51186">
    <property type="entry name" value="GNAT"/>
    <property type="match status" value="1"/>
</dbReference>
<evidence type="ECO:0000256" key="2">
    <source>
        <dbReference type="ARBA" id="ARBA00023315"/>
    </source>
</evidence>